<evidence type="ECO:0000256" key="3">
    <source>
        <dbReference type="ARBA" id="ARBA00022475"/>
    </source>
</evidence>
<protein>
    <recommendedName>
        <fullName evidence="9">TRAP transporter small permease protein</fullName>
    </recommendedName>
</protein>
<keyword evidence="6 9" id="KW-1133">Transmembrane helix</keyword>
<dbReference type="InterPro" id="IPR055348">
    <property type="entry name" value="DctQ"/>
</dbReference>
<feature type="transmembrane region" description="Helical" evidence="9">
    <location>
        <begin position="141"/>
        <end position="164"/>
    </location>
</feature>
<reference evidence="11 12" key="1">
    <citation type="submission" date="2019-06" db="EMBL/GenBank/DDBJ databases">
        <title>New taxonomy in bacterial strain CC-CFT640, isolated from vineyard.</title>
        <authorList>
            <person name="Lin S.-Y."/>
            <person name="Tsai C.-F."/>
            <person name="Young C.-C."/>
        </authorList>
    </citation>
    <scope>NUCLEOTIDE SEQUENCE [LARGE SCALE GENOMIC DNA]</scope>
    <source>
        <strain evidence="11 12">CC-CFT640</strain>
    </source>
</reference>
<comment type="similarity">
    <text evidence="8 9">Belongs to the TRAP transporter small permease family.</text>
</comment>
<evidence type="ECO:0000256" key="5">
    <source>
        <dbReference type="ARBA" id="ARBA00022692"/>
    </source>
</evidence>
<accession>A0A5C8P9I6</accession>
<keyword evidence="4 9" id="KW-0997">Cell inner membrane</keyword>
<dbReference type="GO" id="GO:0022857">
    <property type="term" value="F:transmembrane transporter activity"/>
    <property type="evidence" value="ECO:0007669"/>
    <property type="project" value="UniProtKB-UniRule"/>
</dbReference>
<keyword evidence="5 9" id="KW-0812">Transmembrane</keyword>
<dbReference type="AlphaFoldDB" id="A0A5C8P9I6"/>
<evidence type="ECO:0000256" key="8">
    <source>
        <dbReference type="ARBA" id="ARBA00038436"/>
    </source>
</evidence>
<evidence type="ECO:0000256" key="1">
    <source>
        <dbReference type="ARBA" id="ARBA00004429"/>
    </source>
</evidence>
<gene>
    <name evidence="11" type="ORF">FHP25_34965</name>
</gene>
<dbReference type="EMBL" id="VDUZ01000061">
    <property type="protein sequence ID" value="TXL70330.1"/>
    <property type="molecule type" value="Genomic_DNA"/>
</dbReference>
<keyword evidence="12" id="KW-1185">Reference proteome</keyword>
<keyword evidence="7 9" id="KW-0472">Membrane</keyword>
<sequence>MSELPTDAEVEERVGMTRIERLISRSCLVLAGAALVLMSLLTTADVVGRAFGHPVGAATELTELLMVVTIFCALPIVTRRHEHISIEILDSVMPRMAQRLAAIGTGLLGTVCLGVAAWRVWELAKRAFAGGDVTAYLKIPLAPIVTFIAIMCVVLAGAFLLTALRPPRHGR</sequence>
<proteinExistence type="inferred from homology"/>
<evidence type="ECO:0000256" key="7">
    <source>
        <dbReference type="ARBA" id="ARBA00023136"/>
    </source>
</evidence>
<dbReference type="Proteomes" id="UP000321638">
    <property type="component" value="Unassembled WGS sequence"/>
</dbReference>
<dbReference type="OrthoDB" id="4250245at2"/>
<evidence type="ECO:0000259" key="10">
    <source>
        <dbReference type="Pfam" id="PF04290"/>
    </source>
</evidence>
<evidence type="ECO:0000313" key="12">
    <source>
        <dbReference type="Proteomes" id="UP000321638"/>
    </source>
</evidence>
<feature type="transmembrane region" description="Helical" evidence="9">
    <location>
        <begin position="61"/>
        <end position="79"/>
    </location>
</feature>
<dbReference type="PANTHER" id="PTHR35011">
    <property type="entry name" value="2,3-DIKETO-L-GULONATE TRAP TRANSPORTER SMALL PERMEASE PROTEIN YIAM"/>
    <property type="match status" value="1"/>
</dbReference>
<comment type="function">
    <text evidence="9">Part of the tripartite ATP-independent periplasmic (TRAP) transport system.</text>
</comment>
<dbReference type="RefSeq" id="WP_147851648.1">
    <property type="nucleotide sequence ID" value="NZ_VDUZ01000061.1"/>
</dbReference>
<keyword evidence="3" id="KW-1003">Cell membrane</keyword>
<dbReference type="InterPro" id="IPR007387">
    <property type="entry name" value="TRAP_DctQ"/>
</dbReference>
<dbReference type="GO" id="GO:0005886">
    <property type="term" value="C:plasma membrane"/>
    <property type="evidence" value="ECO:0007669"/>
    <property type="project" value="UniProtKB-SubCell"/>
</dbReference>
<feature type="transmembrane region" description="Helical" evidence="9">
    <location>
        <begin position="22"/>
        <end position="41"/>
    </location>
</feature>
<evidence type="ECO:0000256" key="6">
    <source>
        <dbReference type="ARBA" id="ARBA00022989"/>
    </source>
</evidence>
<organism evidence="11 12">
    <name type="scientific">Vineibacter terrae</name>
    <dbReference type="NCBI Taxonomy" id="2586908"/>
    <lineage>
        <taxon>Bacteria</taxon>
        <taxon>Pseudomonadati</taxon>
        <taxon>Pseudomonadota</taxon>
        <taxon>Alphaproteobacteria</taxon>
        <taxon>Hyphomicrobiales</taxon>
        <taxon>Vineibacter</taxon>
    </lineage>
</organism>
<feature type="transmembrane region" description="Helical" evidence="9">
    <location>
        <begin position="100"/>
        <end position="121"/>
    </location>
</feature>
<dbReference type="GO" id="GO:0015740">
    <property type="term" value="P:C4-dicarboxylate transport"/>
    <property type="evidence" value="ECO:0007669"/>
    <property type="project" value="TreeGrafter"/>
</dbReference>
<dbReference type="Pfam" id="PF04290">
    <property type="entry name" value="DctQ"/>
    <property type="match status" value="1"/>
</dbReference>
<dbReference type="PANTHER" id="PTHR35011:SF10">
    <property type="entry name" value="TRAP TRANSPORTER SMALL PERMEASE PROTEIN"/>
    <property type="match status" value="1"/>
</dbReference>
<evidence type="ECO:0000256" key="9">
    <source>
        <dbReference type="RuleBase" id="RU369079"/>
    </source>
</evidence>
<comment type="subcellular location">
    <subcellularLocation>
        <location evidence="1 9">Cell inner membrane</location>
        <topology evidence="1 9">Multi-pass membrane protein</topology>
    </subcellularLocation>
</comment>
<feature type="domain" description="Tripartite ATP-independent periplasmic transporters DctQ component" evidence="10">
    <location>
        <begin position="38"/>
        <end position="165"/>
    </location>
</feature>
<evidence type="ECO:0000256" key="4">
    <source>
        <dbReference type="ARBA" id="ARBA00022519"/>
    </source>
</evidence>
<comment type="subunit">
    <text evidence="9">The complex comprises the extracytoplasmic solute receptor protein and the two transmembrane proteins.</text>
</comment>
<keyword evidence="2 9" id="KW-0813">Transport</keyword>
<evidence type="ECO:0000256" key="2">
    <source>
        <dbReference type="ARBA" id="ARBA00022448"/>
    </source>
</evidence>
<name>A0A5C8P9I6_9HYPH</name>
<evidence type="ECO:0000313" key="11">
    <source>
        <dbReference type="EMBL" id="TXL70330.1"/>
    </source>
</evidence>
<comment type="caution">
    <text evidence="11">The sequence shown here is derived from an EMBL/GenBank/DDBJ whole genome shotgun (WGS) entry which is preliminary data.</text>
</comment>